<reference evidence="3" key="1">
    <citation type="journal article" date="2019" name="Int. J. Syst. Evol. Microbiol.">
        <title>The Global Catalogue of Microorganisms (GCM) 10K type strain sequencing project: providing services to taxonomists for standard genome sequencing and annotation.</title>
        <authorList>
            <consortium name="The Broad Institute Genomics Platform"/>
            <consortium name="The Broad Institute Genome Sequencing Center for Infectious Disease"/>
            <person name="Wu L."/>
            <person name="Ma J."/>
        </authorList>
    </citation>
    <scope>NUCLEOTIDE SEQUENCE [LARGE SCALE GENOMIC DNA]</scope>
    <source>
        <strain evidence="3">CGMCC 1.13666</strain>
    </source>
</reference>
<feature type="chain" id="PRO_5045850472" description="Peptidase S1" evidence="1">
    <location>
        <begin position="24"/>
        <end position="156"/>
    </location>
</feature>
<dbReference type="RefSeq" id="WP_346064092.1">
    <property type="nucleotide sequence ID" value="NZ_BAAADR010000044.1"/>
</dbReference>
<gene>
    <name evidence="2" type="ORF">ACFQH5_03570</name>
</gene>
<evidence type="ECO:0000313" key="3">
    <source>
        <dbReference type="Proteomes" id="UP001596411"/>
    </source>
</evidence>
<evidence type="ECO:0000256" key="1">
    <source>
        <dbReference type="SAM" id="SignalP"/>
    </source>
</evidence>
<comment type="caution">
    <text evidence="2">The sequence shown here is derived from an EMBL/GenBank/DDBJ whole genome shotgun (WGS) entry which is preliminary data.</text>
</comment>
<proteinExistence type="predicted"/>
<dbReference type="EMBL" id="JBHSZP010000004">
    <property type="protein sequence ID" value="MFC7088631.1"/>
    <property type="molecule type" value="Genomic_DNA"/>
</dbReference>
<protein>
    <recommendedName>
        <fullName evidence="4">Peptidase S1</fullName>
    </recommendedName>
</protein>
<accession>A0ABW2EWY4</accession>
<feature type="signal peptide" evidence="1">
    <location>
        <begin position="1"/>
        <end position="23"/>
    </location>
</feature>
<dbReference type="Proteomes" id="UP001596411">
    <property type="component" value="Unassembled WGS sequence"/>
</dbReference>
<keyword evidence="3" id="KW-1185">Reference proteome</keyword>
<evidence type="ECO:0008006" key="4">
    <source>
        <dbReference type="Google" id="ProtNLM"/>
    </source>
</evidence>
<organism evidence="2 3">
    <name type="scientific">Halomonas salifodinae</name>
    <dbReference type="NCBI Taxonomy" id="438745"/>
    <lineage>
        <taxon>Bacteria</taxon>
        <taxon>Pseudomonadati</taxon>
        <taxon>Pseudomonadota</taxon>
        <taxon>Gammaproteobacteria</taxon>
        <taxon>Oceanospirillales</taxon>
        <taxon>Halomonadaceae</taxon>
        <taxon>Halomonas</taxon>
    </lineage>
</organism>
<sequence>MLRKGFASLATVIALVSAAPAQACPDWQGQPHFGTIQLNAGFQPDPYVRNITAGGTNSLTGCGAAGWAGYVTTRPDFDLYWNGQSAQLTIAVDASADAVLLVNAPDGTWYYNDDYRGTDPAITFKNPQPGLYDIWIGSYDGSQRNPGRLIFTEYNY</sequence>
<keyword evidence="1" id="KW-0732">Signal</keyword>
<name>A0ABW2EWY4_9GAMM</name>
<evidence type="ECO:0000313" key="2">
    <source>
        <dbReference type="EMBL" id="MFC7088631.1"/>
    </source>
</evidence>